<dbReference type="GO" id="GO:0005829">
    <property type="term" value="C:cytosol"/>
    <property type="evidence" value="ECO:0007669"/>
    <property type="project" value="GOC"/>
</dbReference>
<dbReference type="Pfam" id="PF03127">
    <property type="entry name" value="GAT"/>
    <property type="match status" value="1"/>
</dbReference>
<evidence type="ECO:0000256" key="1">
    <source>
        <dbReference type="ARBA" id="ARBA00004601"/>
    </source>
</evidence>
<comment type="subcellular location">
    <subcellularLocation>
        <location evidence="1">Golgi apparatus</location>
        <location evidence="1">trans-Golgi network</location>
    </subcellularLocation>
</comment>
<protein>
    <recommendedName>
        <fullName evidence="12">VHS domain-containing protein</fullName>
    </recommendedName>
</protein>
<feature type="region of interest" description="Disordered" evidence="7">
    <location>
        <begin position="371"/>
        <end position="395"/>
    </location>
</feature>
<dbReference type="GO" id="GO:0006895">
    <property type="term" value="P:Golgi to endosome transport"/>
    <property type="evidence" value="ECO:0007669"/>
    <property type="project" value="TreeGrafter"/>
</dbReference>
<dbReference type="GO" id="GO:0035091">
    <property type="term" value="F:phosphatidylinositol binding"/>
    <property type="evidence" value="ECO:0007669"/>
    <property type="project" value="InterPro"/>
</dbReference>
<keyword evidence="6" id="KW-0175">Coiled coil</keyword>
<dbReference type="GO" id="GO:0043328">
    <property type="term" value="P:protein transport to vacuole involved in ubiquitin-dependent protein catabolic process via the multivesicular body sorting pathway"/>
    <property type="evidence" value="ECO:0007669"/>
    <property type="project" value="TreeGrafter"/>
</dbReference>
<feature type="compositionally biased region" description="Polar residues" evidence="7">
    <location>
        <begin position="536"/>
        <end position="564"/>
    </location>
</feature>
<dbReference type="SMART" id="SM00288">
    <property type="entry name" value="VHS"/>
    <property type="match status" value="1"/>
</dbReference>
<reference evidence="10 11" key="1">
    <citation type="submission" date="2014-04" db="EMBL/GenBank/DDBJ databases">
        <title>Evolutionary Origins and Diversification of the Mycorrhizal Mutualists.</title>
        <authorList>
            <consortium name="DOE Joint Genome Institute"/>
            <consortium name="Mycorrhizal Genomics Consortium"/>
            <person name="Kohler A."/>
            <person name="Kuo A."/>
            <person name="Nagy L.G."/>
            <person name="Floudas D."/>
            <person name="Copeland A."/>
            <person name="Barry K.W."/>
            <person name="Cichocki N."/>
            <person name="Veneault-Fourrey C."/>
            <person name="LaButti K."/>
            <person name="Lindquist E.A."/>
            <person name="Lipzen A."/>
            <person name="Lundell T."/>
            <person name="Morin E."/>
            <person name="Murat C."/>
            <person name="Riley R."/>
            <person name="Ohm R."/>
            <person name="Sun H."/>
            <person name="Tunlid A."/>
            <person name="Henrissat B."/>
            <person name="Grigoriev I.V."/>
            <person name="Hibbett D.S."/>
            <person name="Martin F."/>
        </authorList>
    </citation>
    <scope>NUCLEOTIDE SEQUENCE [LARGE SCALE GENOMIC DNA]</scope>
    <source>
        <strain evidence="10 11">FD-317 M1</strain>
    </source>
</reference>
<dbReference type="GO" id="GO:0043130">
    <property type="term" value="F:ubiquitin binding"/>
    <property type="evidence" value="ECO:0007669"/>
    <property type="project" value="InterPro"/>
</dbReference>
<dbReference type="InterPro" id="IPR052653">
    <property type="entry name" value="ARF-binding"/>
</dbReference>
<evidence type="ECO:0000256" key="4">
    <source>
        <dbReference type="ARBA" id="ARBA00023034"/>
    </source>
</evidence>
<dbReference type="PROSITE" id="PS50909">
    <property type="entry name" value="GAT"/>
    <property type="match status" value="1"/>
</dbReference>
<proteinExistence type="predicted"/>
<keyword evidence="3" id="KW-0653">Protein transport</keyword>
<evidence type="ECO:0000259" key="8">
    <source>
        <dbReference type="PROSITE" id="PS50179"/>
    </source>
</evidence>
<dbReference type="InterPro" id="IPR038425">
    <property type="entry name" value="GAT_sf"/>
</dbReference>
<feature type="region of interest" description="Disordered" evidence="7">
    <location>
        <begin position="531"/>
        <end position="613"/>
    </location>
</feature>
<dbReference type="FunFam" id="1.25.40.90:FF:000008">
    <property type="entry name" value="VHS domain protein"/>
    <property type="match status" value="1"/>
</dbReference>
<dbReference type="Pfam" id="PF00790">
    <property type="entry name" value="VHS"/>
    <property type="match status" value="1"/>
</dbReference>
<feature type="domain" description="GAT" evidence="9">
    <location>
        <begin position="204"/>
        <end position="346"/>
    </location>
</feature>
<accession>A0A0D0CT87</accession>
<evidence type="ECO:0000256" key="7">
    <source>
        <dbReference type="SAM" id="MobiDB-lite"/>
    </source>
</evidence>
<evidence type="ECO:0000256" key="3">
    <source>
        <dbReference type="ARBA" id="ARBA00022927"/>
    </source>
</evidence>
<evidence type="ECO:0000256" key="6">
    <source>
        <dbReference type="SAM" id="Coils"/>
    </source>
</evidence>
<keyword evidence="11" id="KW-1185">Reference proteome</keyword>
<name>A0A0D0CT87_9AGAR</name>
<dbReference type="EMBL" id="KN834767">
    <property type="protein sequence ID" value="KIK62612.1"/>
    <property type="molecule type" value="Genomic_DNA"/>
</dbReference>
<evidence type="ECO:0000313" key="10">
    <source>
        <dbReference type="EMBL" id="KIK62612.1"/>
    </source>
</evidence>
<dbReference type="CDD" id="cd14235">
    <property type="entry name" value="GAT_GGA_fungi"/>
    <property type="match status" value="1"/>
</dbReference>
<dbReference type="InterPro" id="IPR008942">
    <property type="entry name" value="ENTH_VHS"/>
</dbReference>
<feature type="domain" description="VHS" evidence="8">
    <location>
        <begin position="40"/>
        <end position="176"/>
    </location>
</feature>
<comment type="function">
    <text evidence="5">May play a role in the regulation of membrane traffic through the trans-Golgi network.</text>
</comment>
<evidence type="ECO:0000256" key="2">
    <source>
        <dbReference type="ARBA" id="ARBA00022448"/>
    </source>
</evidence>
<dbReference type="Gene3D" id="1.25.40.90">
    <property type="match status" value="1"/>
</dbReference>
<evidence type="ECO:0000313" key="11">
    <source>
        <dbReference type="Proteomes" id="UP000053593"/>
    </source>
</evidence>
<sequence>MMLQSPTGSGSSSSWSSSFASSSMNPLSRVSPLEVLITRACDPSLPEPNYAAQLEVAEYLNTKKANTPREAALLLARLANNRNPHISMLALSLLSILVQSCGYPFHLQIATKEFLNELVRRFPERPPPYPNAVMSRILELINEWKEGICVDSRWKEDLGNIRDMWRLLTFKGYRFRDFPRRTESAGANVAANLKSATELESEDREAQSAKLQELIRRGTPRDLAAAQELMKSLAGAEPDKKPDYRTQALNEINKLESKVILLNEMLDNVDVERGSNGVTIKEKFVDGDAYDQVASILKAARPKLQKWVEEAGAGTDAGEDSESLDTFLQMNDQINTVLNRFEAFKKGDYVQAANPIPQELGGGSASAGHSLIDFDDSSNSNGASTATAAGGSNTLTDLGGLFSASNTMPVMESRIGLGLPGMNISGMQTPVQSQTPPIPSVPNYSSTPPIPNMFTPPIMGMQGLNISGTPFIPSMPGISMNVGVPTPPMFGVPGMQSNRNTSTPPIQQPMHSGTMPPAYTSSYVTHTMGMGMSGGLQPQHSGSRATSQTQTPQAPNYFSNNTGPQGPVRMNSGMSQGSQPASTTTNTQSQTSQSRAQGAGAAKDPFADLAGLF</sequence>
<dbReference type="AlphaFoldDB" id="A0A0D0CT87"/>
<evidence type="ECO:0000256" key="5">
    <source>
        <dbReference type="ARBA" id="ARBA00053552"/>
    </source>
</evidence>
<evidence type="ECO:0000259" key="9">
    <source>
        <dbReference type="PROSITE" id="PS50909"/>
    </source>
</evidence>
<dbReference type="PANTHER" id="PTHR47180:SF1">
    <property type="entry name" value="ADP-RIBOSYLATION FACTOR-BINDING PROTEIN GGA1-RELATED"/>
    <property type="match status" value="1"/>
</dbReference>
<dbReference type="Proteomes" id="UP000053593">
    <property type="component" value="Unassembled WGS sequence"/>
</dbReference>
<organism evidence="10 11">
    <name type="scientific">Collybiopsis luxurians FD-317 M1</name>
    <dbReference type="NCBI Taxonomy" id="944289"/>
    <lineage>
        <taxon>Eukaryota</taxon>
        <taxon>Fungi</taxon>
        <taxon>Dikarya</taxon>
        <taxon>Basidiomycota</taxon>
        <taxon>Agaricomycotina</taxon>
        <taxon>Agaricomycetes</taxon>
        <taxon>Agaricomycetidae</taxon>
        <taxon>Agaricales</taxon>
        <taxon>Marasmiineae</taxon>
        <taxon>Omphalotaceae</taxon>
        <taxon>Collybiopsis</taxon>
        <taxon>Collybiopsis luxurians</taxon>
    </lineage>
</organism>
<feature type="coiled-coil region" evidence="6">
    <location>
        <begin position="245"/>
        <end position="272"/>
    </location>
</feature>
<dbReference type="InterPro" id="IPR002014">
    <property type="entry name" value="VHS_dom"/>
</dbReference>
<dbReference type="PANTHER" id="PTHR47180">
    <property type="entry name" value="ADP-RIBOSYLATION FACTOR-BINDING PROTEIN GGA1-RELATED"/>
    <property type="match status" value="1"/>
</dbReference>
<dbReference type="CDD" id="cd16998">
    <property type="entry name" value="VHS_GGA_fungi"/>
    <property type="match status" value="1"/>
</dbReference>
<feature type="compositionally biased region" description="Low complexity" evidence="7">
    <location>
        <begin position="578"/>
        <end position="602"/>
    </location>
</feature>
<dbReference type="Gene3D" id="1.20.58.160">
    <property type="match status" value="1"/>
</dbReference>
<dbReference type="PROSITE" id="PS50179">
    <property type="entry name" value="VHS"/>
    <property type="match status" value="1"/>
</dbReference>
<keyword evidence="4" id="KW-0333">Golgi apparatus</keyword>
<dbReference type="HOGENOM" id="CLU_017092_1_0_1"/>
<dbReference type="SUPFAM" id="SSF48464">
    <property type="entry name" value="ENTH/VHS domain"/>
    <property type="match status" value="1"/>
</dbReference>
<dbReference type="GO" id="GO:0006896">
    <property type="term" value="P:Golgi to vacuole transport"/>
    <property type="evidence" value="ECO:0007669"/>
    <property type="project" value="UniProtKB-ARBA"/>
</dbReference>
<dbReference type="GO" id="GO:0005802">
    <property type="term" value="C:trans-Golgi network"/>
    <property type="evidence" value="ECO:0007669"/>
    <property type="project" value="TreeGrafter"/>
</dbReference>
<dbReference type="OrthoDB" id="2018246at2759"/>
<gene>
    <name evidence="10" type="ORF">GYMLUDRAFT_42065</name>
</gene>
<dbReference type="SUPFAM" id="SSF89009">
    <property type="entry name" value="GAT-like domain"/>
    <property type="match status" value="1"/>
</dbReference>
<keyword evidence="2" id="KW-0813">Transport</keyword>
<dbReference type="InterPro" id="IPR004152">
    <property type="entry name" value="GAT_dom"/>
</dbReference>
<evidence type="ECO:0008006" key="12">
    <source>
        <dbReference type="Google" id="ProtNLM"/>
    </source>
</evidence>
<feature type="compositionally biased region" description="Low complexity" evidence="7">
    <location>
        <begin position="377"/>
        <end position="394"/>
    </location>
</feature>